<evidence type="ECO:0000313" key="1">
    <source>
        <dbReference type="EMBL" id="KAF3090199.1"/>
    </source>
</evidence>
<dbReference type="AlphaFoldDB" id="A0A7C8N469"/>
<comment type="caution">
    <text evidence="1">The sequence shown here is derived from an EMBL/GenBank/DDBJ whole genome shotgun (WGS) entry which is preliminary data.</text>
</comment>
<proteinExistence type="predicted"/>
<dbReference type="EMBL" id="WIQW01000062">
    <property type="protein sequence ID" value="KAF3090199.1"/>
    <property type="molecule type" value="Genomic_DNA"/>
</dbReference>
<evidence type="ECO:0000313" key="2">
    <source>
        <dbReference type="Proteomes" id="UP000475325"/>
    </source>
</evidence>
<accession>A0A7C8N469</accession>
<dbReference type="Proteomes" id="UP000475325">
    <property type="component" value="Unassembled WGS sequence"/>
</dbReference>
<reference evidence="1 2" key="1">
    <citation type="submission" date="2019-06" db="EMBL/GenBank/DDBJ databases">
        <authorList>
            <person name="Palmer J.M."/>
        </authorList>
    </citation>
    <scope>NUCLEOTIDE SEQUENCE [LARGE SCALE GENOMIC DNA]</scope>
    <source>
        <strain evidence="1 2">TWF102</strain>
    </source>
</reference>
<protein>
    <submittedName>
        <fullName evidence="1">Uncharacterized protein</fullName>
    </submittedName>
</protein>
<sequence length="318" mass="36179">MASKPTFFLLNESYHIPIKLGPQMLGALCEKMEDPLSCWKPDDASSLFSSTFAPNDHAHTPQMNVMNTAKIEINKQKSQELGGILQGLLEVMWSRTTNRKYEIDAQLIRTVRLPQHEDMFNALLGDRTVQKFREARKKTRYFMITGYKSCVNGLITRDRSKSSGPEIEIDVPFELLLTSLGVPVPPDLLPQVGVKNTWTTTVEHLSKYLVRGEFIFAFEYREILRFSRIVSILSDRKQEKEQRKILAGTYGHSEGKAAYGPGESLLDVYLDLPIPAPREYCLESIEVDDEDEDDPEILGMEVDPTAKAPFNTSWIFIE</sequence>
<name>A0A7C8N469_ORBOL</name>
<organism evidence="1 2">
    <name type="scientific">Orbilia oligospora</name>
    <name type="common">Nematode-trapping fungus</name>
    <name type="synonym">Arthrobotrys oligospora</name>
    <dbReference type="NCBI Taxonomy" id="2813651"/>
    <lineage>
        <taxon>Eukaryota</taxon>
        <taxon>Fungi</taxon>
        <taxon>Dikarya</taxon>
        <taxon>Ascomycota</taxon>
        <taxon>Pezizomycotina</taxon>
        <taxon>Orbiliomycetes</taxon>
        <taxon>Orbiliales</taxon>
        <taxon>Orbiliaceae</taxon>
        <taxon>Orbilia</taxon>
    </lineage>
</organism>
<gene>
    <name evidence="1" type="ORF">TWF102_009414</name>
</gene>